<keyword evidence="1" id="KW-1133">Transmembrane helix</keyword>
<evidence type="ECO:0000256" key="1">
    <source>
        <dbReference type="SAM" id="Phobius"/>
    </source>
</evidence>
<dbReference type="EMBL" id="JABELX010000005">
    <property type="protein sequence ID" value="NNH71218.1"/>
    <property type="molecule type" value="Genomic_DNA"/>
</dbReference>
<accession>A0A849C0Q8</accession>
<reference evidence="2 3" key="1">
    <citation type="submission" date="2020-05" db="EMBL/GenBank/DDBJ databases">
        <title>MicrobeNet Type strains.</title>
        <authorList>
            <person name="Nicholson A.C."/>
        </authorList>
    </citation>
    <scope>NUCLEOTIDE SEQUENCE [LARGE SCALE GENOMIC DNA]</scope>
    <source>
        <strain evidence="2 3">JCM 3224</strain>
    </source>
</reference>
<name>A0A849C0Q8_9NOCA</name>
<proteinExistence type="predicted"/>
<protein>
    <submittedName>
        <fullName evidence="2">Uncharacterized protein</fullName>
    </submittedName>
</protein>
<dbReference type="Proteomes" id="UP000586827">
    <property type="component" value="Unassembled WGS sequence"/>
</dbReference>
<keyword evidence="1" id="KW-0472">Membrane</keyword>
<sequence length="279" mass="31179">MCRRPGCADCRWDEQRLKYWLRGRLLAAGAEEAQVDATFGTLKPDVLWRRGDRVCAIQICSAVPELTQARQRTAALKAAGCTEVLWLCPPGWHTSHLPSLALADFAPADCDYRAVVGQLAAGPGGLATPSETPWEIRNFMTDWVAGEVAFGYRDEHTGGWATVTDWERHTRTQAAVIARQRRELMNQRTALALARKAAREKAKQLLKATYRLDRAESAVQQHADDLALAQRRIADHDRVDATLRLTVRGQKQALVHWQLIAWFALMVIVTFLAAAFVVL</sequence>
<keyword evidence="3" id="KW-1185">Reference proteome</keyword>
<organism evidence="2 3">
    <name type="scientific">Nocardia uniformis</name>
    <dbReference type="NCBI Taxonomy" id="53432"/>
    <lineage>
        <taxon>Bacteria</taxon>
        <taxon>Bacillati</taxon>
        <taxon>Actinomycetota</taxon>
        <taxon>Actinomycetes</taxon>
        <taxon>Mycobacteriales</taxon>
        <taxon>Nocardiaceae</taxon>
        <taxon>Nocardia</taxon>
    </lineage>
</organism>
<evidence type="ECO:0000313" key="2">
    <source>
        <dbReference type="EMBL" id="NNH71218.1"/>
    </source>
</evidence>
<dbReference type="AlphaFoldDB" id="A0A849C0Q8"/>
<comment type="caution">
    <text evidence="2">The sequence shown here is derived from an EMBL/GenBank/DDBJ whole genome shotgun (WGS) entry which is preliminary data.</text>
</comment>
<gene>
    <name evidence="2" type="ORF">HLB23_15310</name>
</gene>
<feature type="transmembrane region" description="Helical" evidence="1">
    <location>
        <begin position="259"/>
        <end position="278"/>
    </location>
</feature>
<evidence type="ECO:0000313" key="3">
    <source>
        <dbReference type="Proteomes" id="UP000586827"/>
    </source>
</evidence>
<keyword evidence="1" id="KW-0812">Transmembrane</keyword>